<evidence type="ECO:0000313" key="2">
    <source>
        <dbReference type="EMBL" id="KAA9009717.1"/>
    </source>
</evidence>
<organism evidence="2 3">
    <name type="scientific">Histidinibacterium aquaticum</name>
    <dbReference type="NCBI Taxonomy" id="2613962"/>
    <lineage>
        <taxon>Bacteria</taxon>
        <taxon>Pseudomonadati</taxon>
        <taxon>Pseudomonadota</taxon>
        <taxon>Alphaproteobacteria</taxon>
        <taxon>Rhodobacterales</taxon>
        <taxon>Paracoccaceae</taxon>
        <taxon>Histidinibacterium</taxon>
    </lineage>
</organism>
<dbReference type="Gene3D" id="2.170.16.10">
    <property type="entry name" value="Hedgehog/Intein (Hint) domain"/>
    <property type="match status" value="1"/>
</dbReference>
<dbReference type="CDD" id="cd00081">
    <property type="entry name" value="Hint"/>
    <property type="match status" value="1"/>
</dbReference>
<dbReference type="RefSeq" id="WP_150443197.1">
    <property type="nucleotide sequence ID" value="NZ_VYQE01000001.1"/>
</dbReference>
<keyword evidence="3" id="KW-1185">Reference proteome</keyword>
<dbReference type="InterPro" id="IPR028992">
    <property type="entry name" value="Hedgehog/Intein_dom"/>
</dbReference>
<reference evidence="2 3" key="1">
    <citation type="submission" date="2019-09" db="EMBL/GenBank/DDBJ databases">
        <authorList>
            <person name="Park J.-S."/>
            <person name="Choi H.-J."/>
        </authorList>
    </citation>
    <scope>NUCLEOTIDE SEQUENCE [LARGE SCALE GENOMIC DNA]</scope>
    <source>
        <strain evidence="2 3">176SS1-4</strain>
    </source>
</reference>
<dbReference type="AlphaFoldDB" id="A0A5J5GNU2"/>
<sequence length="340" mass="36866">MSLADPIHAVQTLPVFPAEAFRVESGVAEGDAISFADELVMDDIYHLGTGAARKRLTIALGEAERTFTVASGSEVGHAGNLLHLDSCLTFMAGDGSTYEALVLVEVEADTAAGVYLLPLATLKEKLDYRLVGVDRKTASTRFAEVACVSFTRGTHITMASGEQRPIERLKIGDRVLTRDDGPQEIRWVGQNTLRAVGAFAPVVITRGTLHNEHDLVVSPDHRIFVYQRRDRLGAGRAEVLVKARHLVNGTTVYQQDGGFVDYFQLLFDDHQIIYAEGIAAESLLVDPRTRGALPADVRDGMGAGDASHAHRPHLDFEVRDELLAGPDAVEVLRRASSSGT</sequence>
<feature type="domain" description="Hint" evidence="1">
    <location>
        <begin position="147"/>
        <end position="256"/>
    </location>
</feature>
<dbReference type="GO" id="GO:0016539">
    <property type="term" value="P:intein-mediated protein splicing"/>
    <property type="evidence" value="ECO:0007669"/>
    <property type="project" value="InterPro"/>
</dbReference>
<dbReference type="Proteomes" id="UP000326554">
    <property type="component" value="Unassembled WGS sequence"/>
</dbReference>
<dbReference type="InterPro" id="IPR003587">
    <property type="entry name" value="Hint_dom_N"/>
</dbReference>
<name>A0A5J5GNU2_9RHOB</name>
<accession>A0A5J5GNU2</accession>
<dbReference type="PROSITE" id="PS50817">
    <property type="entry name" value="INTEIN_N_TER"/>
    <property type="match status" value="1"/>
</dbReference>
<evidence type="ECO:0000313" key="3">
    <source>
        <dbReference type="Proteomes" id="UP000326554"/>
    </source>
</evidence>
<dbReference type="SUPFAM" id="SSF51294">
    <property type="entry name" value="Hedgehog/intein (Hint) domain"/>
    <property type="match status" value="1"/>
</dbReference>
<comment type="caution">
    <text evidence="2">The sequence shown here is derived from an EMBL/GenBank/DDBJ whole genome shotgun (WGS) entry which is preliminary data.</text>
</comment>
<gene>
    <name evidence="2" type="ORF">F3S47_00120</name>
</gene>
<protein>
    <submittedName>
        <fullName evidence="2">Hint domain-containing protein</fullName>
    </submittedName>
</protein>
<dbReference type="InterPro" id="IPR036844">
    <property type="entry name" value="Hint_dom_sf"/>
</dbReference>
<dbReference type="SMART" id="SM00306">
    <property type="entry name" value="HintN"/>
    <property type="match status" value="1"/>
</dbReference>
<dbReference type="EMBL" id="VYQE01000001">
    <property type="protein sequence ID" value="KAA9009717.1"/>
    <property type="molecule type" value="Genomic_DNA"/>
</dbReference>
<dbReference type="Pfam" id="PF13403">
    <property type="entry name" value="Hint_2"/>
    <property type="match status" value="1"/>
</dbReference>
<evidence type="ECO:0000259" key="1">
    <source>
        <dbReference type="SMART" id="SM00306"/>
    </source>
</evidence>
<proteinExistence type="predicted"/>
<dbReference type="InterPro" id="IPR006141">
    <property type="entry name" value="Intein_N"/>
</dbReference>